<keyword evidence="3" id="KW-1185">Reference proteome</keyword>
<evidence type="ECO:0000313" key="3">
    <source>
        <dbReference type="Proteomes" id="UP000521943"/>
    </source>
</evidence>
<evidence type="ECO:0000313" key="2">
    <source>
        <dbReference type="EMBL" id="KAF6743755.1"/>
    </source>
</evidence>
<name>A0A8H6HC61_9AGAR</name>
<dbReference type="AlphaFoldDB" id="A0A8H6HC61"/>
<reference evidence="2 3" key="1">
    <citation type="submission" date="2020-07" db="EMBL/GenBank/DDBJ databases">
        <title>Comparative genomics of pyrophilous fungi reveals a link between fire events and developmental genes.</title>
        <authorList>
            <consortium name="DOE Joint Genome Institute"/>
            <person name="Steindorff A.S."/>
            <person name="Carver A."/>
            <person name="Calhoun S."/>
            <person name="Stillman K."/>
            <person name="Liu H."/>
            <person name="Lipzen A."/>
            <person name="Pangilinan J."/>
            <person name="Labutti K."/>
            <person name="Bruns T.D."/>
            <person name="Grigoriev I.V."/>
        </authorList>
    </citation>
    <scope>NUCLEOTIDE SEQUENCE [LARGE SCALE GENOMIC DNA]</scope>
    <source>
        <strain evidence="2 3">CBS 144469</strain>
    </source>
</reference>
<proteinExistence type="predicted"/>
<comment type="caution">
    <text evidence="2">The sequence shown here is derived from an EMBL/GenBank/DDBJ whole genome shotgun (WGS) entry which is preliminary data.</text>
</comment>
<dbReference type="EMBL" id="JACGCI010000136">
    <property type="protein sequence ID" value="KAF6743755.1"/>
    <property type="molecule type" value="Genomic_DNA"/>
</dbReference>
<evidence type="ECO:0000256" key="1">
    <source>
        <dbReference type="SAM" id="MobiDB-lite"/>
    </source>
</evidence>
<sequence>MQAQTSRMTVDALSWSGLILSLSIKQPFLLSSRDDVNRYPRRWGGLTCSNHNVQPLAIRRVGEGRREATDPSELTTPRRRLAVRVCSHGDSPLACRIRDLPSNRSLFLRGCSLPEHRQCIQDLSFLCYHGLYNGTAQSRAASNAAKTRAAFPGRVGQRRAELVEVHAGECERGGGRGGESTHFGLTGGYDSGCGRRKASGDGSVDRLSRRLCGQRPGNLHPPPRLGGTGFLHI</sequence>
<accession>A0A8H6HC61</accession>
<gene>
    <name evidence="2" type="ORF">DFP72DRAFT_858397</name>
</gene>
<dbReference type="Proteomes" id="UP000521943">
    <property type="component" value="Unassembled WGS sequence"/>
</dbReference>
<feature type="region of interest" description="Disordered" evidence="1">
    <location>
        <begin position="212"/>
        <end position="233"/>
    </location>
</feature>
<organism evidence="2 3">
    <name type="scientific">Ephemerocybe angulata</name>
    <dbReference type="NCBI Taxonomy" id="980116"/>
    <lineage>
        <taxon>Eukaryota</taxon>
        <taxon>Fungi</taxon>
        <taxon>Dikarya</taxon>
        <taxon>Basidiomycota</taxon>
        <taxon>Agaricomycotina</taxon>
        <taxon>Agaricomycetes</taxon>
        <taxon>Agaricomycetidae</taxon>
        <taxon>Agaricales</taxon>
        <taxon>Agaricineae</taxon>
        <taxon>Psathyrellaceae</taxon>
        <taxon>Ephemerocybe</taxon>
    </lineage>
</organism>
<protein>
    <submittedName>
        <fullName evidence="2">Uncharacterized protein</fullName>
    </submittedName>
</protein>